<evidence type="ECO:0000256" key="1">
    <source>
        <dbReference type="SAM" id="MobiDB-lite"/>
    </source>
</evidence>
<reference evidence="2" key="1">
    <citation type="submission" date="2015-12" db="EMBL/GenBank/DDBJ databases">
        <authorList>
            <person name="Tikhonova T.V."/>
            <person name="Pavlov A.R."/>
            <person name="Beletsky A.V."/>
            <person name="Mardanov A.V."/>
            <person name="Sorokin D.Y."/>
            <person name="Ravin N.V."/>
            <person name="Popov V.O."/>
        </authorList>
    </citation>
    <scope>NUCLEOTIDE SEQUENCE</scope>
    <source>
        <strain evidence="2">DSM 14787</strain>
    </source>
</reference>
<accession>L0DW38</accession>
<keyword evidence="3" id="KW-1185">Reference proteome</keyword>
<organism evidence="2 3">
    <name type="scientific">Thioalkalivibrio nitratireducens (strain DSM 14787 / UNIQEM 213 / ALEN2)</name>
    <dbReference type="NCBI Taxonomy" id="1255043"/>
    <lineage>
        <taxon>Bacteria</taxon>
        <taxon>Pseudomonadati</taxon>
        <taxon>Pseudomonadota</taxon>
        <taxon>Gammaproteobacteria</taxon>
        <taxon>Chromatiales</taxon>
        <taxon>Ectothiorhodospiraceae</taxon>
        <taxon>Thioalkalivibrio</taxon>
    </lineage>
</organism>
<evidence type="ECO:0000313" key="2">
    <source>
        <dbReference type="EMBL" id="AGA33809.1"/>
    </source>
</evidence>
<proteinExistence type="predicted"/>
<dbReference type="HOGENOM" id="CLU_3297911_0_0_6"/>
<evidence type="ECO:0000313" key="3">
    <source>
        <dbReference type="Proteomes" id="UP000010809"/>
    </source>
</evidence>
<dbReference type="Proteomes" id="UP000010809">
    <property type="component" value="Chromosome"/>
</dbReference>
<dbReference type="EMBL" id="CP003989">
    <property type="protein sequence ID" value="AGA33809.1"/>
    <property type="molecule type" value="Genomic_DNA"/>
</dbReference>
<gene>
    <name evidence="2" type="ordered locus">TVNIR_2153</name>
</gene>
<dbReference type="AlphaFoldDB" id="L0DW38"/>
<dbReference type="KEGG" id="tni:TVNIR_2153"/>
<feature type="compositionally biased region" description="Basic residues" evidence="1">
    <location>
        <begin position="1"/>
        <end position="12"/>
    </location>
</feature>
<protein>
    <submittedName>
        <fullName evidence="2">Uncharacterized protein</fullName>
    </submittedName>
</protein>
<name>L0DW38_THIND</name>
<sequence length="40" mass="4632">MRAGSPRHRLRARIPPPAPHTSVHWRSVRLARRHACSIKL</sequence>
<feature type="region of interest" description="Disordered" evidence="1">
    <location>
        <begin position="1"/>
        <end position="21"/>
    </location>
</feature>